<keyword evidence="3" id="KW-1185">Reference proteome</keyword>
<gene>
    <name evidence="2" type="ORF">SAE02_61160</name>
</gene>
<dbReference type="AlphaFoldDB" id="A0A512DZP7"/>
<protein>
    <submittedName>
        <fullName evidence="2">Uncharacterized protein</fullName>
    </submittedName>
</protein>
<organism evidence="2 3">
    <name type="scientific">Skermanella aerolata</name>
    <dbReference type="NCBI Taxonomy" id="393310"/>
    <lineage>
        <taxon>Bacteria</taxon>
        <taxon>Pseudomonadati</taxon>
        <taxon>Pseudomonadota</taxon>
        <taxon>Alphaproteobacteria</taxon>
        <taxon>Rhodospirillales</taxon>
        <taxon>Azospirillaceae</taxon>
        <taxon>Skermanella</taxon>
    </lineage>
</organism>
<feature type="region of interest" description="Disordered" evidence="1">
    <location>
        <begin position="45"/>
        <end position="79"/>
    </location>
</feature>
<evidence type="ECO:0000313" key="2">
    <source>
        <dbReference type="EMBL" id="GEO41968.1"/>
    </source>
</evidence>
<accession>A0A512DZP7</accession>
<sequence length="79" mass="8148">MSGIAIGGIIGEIVSGVGGAMRERGQGCPVDTMLACTMAKGDQGDKSFMRSQAAPGRLERTGPRCIPHNMPEVPHLPSG</sequence>
<evidence type="ECO:0000256" key="1">
    <source>
        <dbReference type="SAM" id="MobiDB-lite"/>
    </source>
</evidence>
<dbReference type="EMBL" id="BJYZ01000034">
    <property type="protein sequence ID" value="GEO41968.1"/>
    <property type="molecule type" value="Genomic_DNA"/>
</dbReference>
<dbReference type="Proteomes" id="UP000321523">
    <property type="component" value="Unassembled WGS sequence"/>
</dbReference>
<evidence type="ECO:0000313" key="3">
    <source>
        <dbReference type="Proteomes" id="UP000321523"/>
    </source>
</evidence>
<reference evidence="2 3" key="1">
    <citation type="submission" date="2019-07" db="EMBL/GenBank/DDBJ databases">
        <title>Whole genome shotgun sequence of Skermanella aerolata NBRC 106429.</title>
        <authorList>
            <person name="Hosoyama A."/>
            <person name="Uohara A."/>
            <person name="Ohji S."/>
            <person name="Ichikawa N."/>
        </authorList>
    </citation>
    <scope>NUCLEOTIDE SEQUENCE [LARGE SCALE GENOMIC DNA]</scope>
    <source>
        <strain evidence="2 3">NBRC 106429</strain>
    </source>
</reference>
<comment type="caution">
    <text evidence="2">The sequence shown here is derived from an EMBL/GenBank/DDBJ whole genome shotgun (WGS) entry which is preliminary data.</text>
</comment>
<proteinExistence type="predicted"/>
<name>A0A512DZP7_9PROT</name>